<dbReference type="InterPro" id="IPR029058">
    <property type="entry name" value="AB_hydrolase_fold"/>
</dbReference>
<reference evidence="4 5" key="1">
    <citation type="journal article" date="2011" name="J. Gen. Appl. Microbiol.">
        <title>Draft genome sequencing of the enigmatic yeast Saitoella complicata.</title>
        <authorList>
            <person name="Nishida H."/>
            <person name="Hamamoto M."/>
            <person name="Sugiyama J."/>
        </authorList>
    </citation>
    <scope>NUCLEOTIDE SEQUENCE [LARGE SCALE GENOMIC DNA]</scope>
    <source>
        <strain evidence="4 5">NRRL Y-17804</strain>
    </source>
</reference>
<proteinExistence type="predicted"/>
<dbReference type="Proteomes" id="UP000033140">
    <property type="component" value="Unassembled WGS sequence"/>
</dbReference>
<dbReference type="SUPFAM" id="SSF53474">
    <property type="entry name" value="alpha/beta-Hydrolases"/>
    <property type="match status" value="1"/>
</dbReference>
<dbReference type="EMBL" id="BACD03000037">
    <property type="protein sequence ID" value="GAO50792.1"/>
    <property type="molecule type" value="Genomic_DNA"/>
</dbReference>
<feature type="domain" description="Alpha/beta hydrolase fold-3" evidence="3">
    <location>
        <begin position="434"/>
        <end position="511"/>
    </location>
</feature>
<evidence type="ECO:0000256" key="2">
    <source>
        <dbReference type="SAM" id="SignalP"/>
    </source>
</evidence>
<feature type="region of interest" description="Disordered" evidence="1">
    <location>
        <begin position="383"/>
        <end position="421"/>
    </location>
</feature>
<dbReference type="AlphaFoldDB" id="A0A0E9NLN3"/>
<reference evidence="4 5" key="3">
    <citation type="journal article" date="2015" name="Genome Announc.">
        <title>Draft Genome Sequence of the Archiascomycetous Yeast Saitoella complicata.</title>
        <authorList>
            <person name="Yamauchi K."/>
            <person name="Kondo S."/>
            <person name="Hamamoto M."/>
            <person name="Takahashi Y."/>
            <person name="Ogura Y."/>
            <person name="Hayashi T."/>
            <person name="Nishida H."/>
        </authorList>
    </citation>
    <scope>NUCLEOTIDE SEQUENCE [LARGE SCALE GENOMIC DNA]</scope>
    <source>
        <strain evidence="4 5">NRRL Y-17804</strain>
    </source>
</reference>
<dbReference type="GO" id="GO:0005829">
    <property type="term" value="C:cytosol"/>
    <property type="evidence" value="ECO:0007669"/>
    <property type="project" value="TreeGrafter"/>
</dbReference>
<evidence type="ECO:0000313" key="5">
    <source>
        <dbReference type="Proteomes" id="UP000033140"/>
    </source>
</evidence>
<dbReference type="GO" id="GO:0004771">
    <property type="term" value="F:sterol ester esterase activity"/>
    <property type="evidence" value="ECO:0007669"/>
    <property type="project" value="TreeGrafter"/>
</dbReference>
<keyword evidence="2" id="KW-0732">Signal</keyword>
<keyword evidence="5" id="KW-1185">Reference proteome</keyword>
<feature type="signal peptide" evidence="2">
    <location>
        <begin position="1"/>
        <end position="34"/>
    </location>
</feature>
<organism evidence="4 5">
    <name type="scientific">Saitoella complicata (strain BCRC 22490 / CBS 7301 / JCM 7358 / NBRC 10748 / NRRL Y-17804)</name>
    <dbReference type="NCBI Taxonomy" id="698492"/>
    <lineage>
        <taxon>Eukaryota</taxon>
        <taxon>Fungi</taxon>
        <taxon>Dikarya</taxon>
        <taxon>Ascomycota</taxon>
        <taxon>Taphrinomycotina</taxon>
        <taxon>Taphrinomycotina incertae sedis</taxon>
        <taxon>Saitoella</taxon>
    </lineage>
</organism>
<dbReference type="Pfam" id="PF07859">
    <property type="entry name" value="Abhydrolase_3"/>
    <property type="match status" value="2"/>
</dbReference>
<dbReference type="STRING" id="698492.A0A0E9NLN3"/>
<comment type="caution">
    <text evidence="4">The sequence shown here is derived from an EMBL/GenBank/DDBJ whole genome shotgun (WGS) entry which is preliminary data.</text>
</comment>
<evidence type="ECO:0000256" key="1">
    <source>
        <dbReference type="SAM" id="MobiDB-lite"/>
    </source>
</evidence>
<feature type="compositionally biased region" description="Basic and acidic residues" evidence="1">
    <location>
        <begin position="404"/>
        <end position="413"/>
    </location>
</feature>
<dbReference type="InterPro" id="IPR013094">
    <property type="entry name" value="AB_hydrolase_3"/>
</dbReference>
<dbReference type="Gene3D" id="3.40.50.1820">
    <property type="entry name" value="alpha/beta hydrolase"/>
    <property type="match status" value="2"/>
</dbReference>
<feature type="domain" description="Alpha/beta hydrolase fold-3" evidence="3">
    <location>
        <begin position="218"/>
        <end position="341"/>
    </location>
</feature>
<evidence type="ECO:0000259" key="3">
    <source>
        <dbReference type="Pfam" id="PF07859"/>
    </source>
</evidence>
<dbReference type="GO" id="GO:0019433">
    <property type="term" value="P:triglyceride catabolic process"/>
    <property type="evidence" value="ECO:0007669"/>
    <property type="project" value="TreeGrafter"/>
</dbReference>
<gene>
    <name evidence="4" type="ORF">G7K_4913-t1</name>
</gene>
<feature type="chain" id="PRO_5002430483" description="Alpha/beta hydrolase fold-3 domain-containing protein" evidence="2">
    <location>
        <begin position="35"/>
        <end position="764"/>
    </location>
</feature>
<dbReference type="OMA" id="NMYDATY"/>
<dbReference type="PANTHER" id="PTHR23025">
    <property type="entry name" value="TRIACYLGLYCEROL LIPASE"/>
    <property type="match status" value="1"/>
</dbReference>
<dbReference type="PANTHER" id="PTHR23025:SF3">
    <property type="entry name" value="HORMONE-SENSITIVE LIPASE"/>
    <property type="match status" value="1"/>
</dbReference>
<sequence length="764" mass="86144">MIDHLLGRPSTDLKRLQVLLVALSWLVFLRKGHPNGPPLLRRFFRWLGRREVRGRVTSWHVFCLTMTGMYVLKNLDKLLGLGAPEPLARMYSRSFYRATWLTTALDAGFWTAAKLNPEWLRDIASLIFSAYYLIFADQADEKVRKIRAMITVEHLRVSWEKQLNPYLHAISGLRRPRLRMQTQFVIKRPRGSAYTTPIRVHLYFAGTAAELRNATSLVLNFPGGGFVAMNPQCHEESLVPWATRLGVPIVSVDYGKAPEHPYPWALDECFDTYRALLLTKGRNIGLSGTSKPKIAIIGDSAGGNFAAGVTLMILTSMHEFPGLEMPRGLVLIYPFLDFNISSWMSDEDVRLLRQESGRDVYSKGIMRTKSRFGKGRRGKSVLDMEVEADRESELEREEEEEEERGAHAEKELVPPKSPVQRKMGTQLAMTSRVSFFNDRIITPEMMRAMAILYLGPQNRPDFTTDYFLSPIVAPSSLLAKFPKTYFMCGEKDPFVDDTVLFAGRIREAKRSAWQRRQGLGLGMTSQQEEMDERQWVEMSLIKGVSHGVLQMVSFLPEARGAVARCRDWLAEILKDDPNPGVGVEGGVPMGRRTSQQVEEGLERKMMRALHGREAAAGKAGSVEVLNGDGHGANDEDDDAPLTFASSRPSPSPAFLPTEIVSTSPPPLITATLEDKDKAKDPRKHHKRGDTWERKNLMQEGDLMSRRRAGLLAGLVFTKREGEDEETRVGPAVSPQRQRVCIEGNLYHTVSPENINRNPEREEII</sequence>
<feature type="compositionally biased region" description="Acidic residues" evidence="1">
    <location>
        <begin position="394"/>
        <end position="403"/>
    </location>
</feature>
<name>A0A0E9NLN3_SAICN</name>
<accession>A0A0E9NLN3</accession>
<feature type="region of interest" description="Disordered" evidence="1">
    <location>
        <begin position="613"/>
        <end position="666"/>
    </location>
</feature>
<evidence type="ECO:0000313" key="4">
    <source>
        <dbReference type="EMBL" id="GAO50792.1"/>
    </source>
</evidence>
<protein>
    <recommendedName>
        <fullName evidence="3">Alpha/beta hydrolase fold-3 domain-containing protein</fullName>
    </recommendedName>
</protein>
<reference evidence="4 5" key="2">
    <citation type="journal article" date="2014" name="J. Gen. Appl. Microbiol.">
        <title>The early diverging ascomycetous budding yeast Saitoella complicata has three histone deacetylases belonging to the Clr6, Hos2, and Rpd3 lineages.</title>
        <authorList>
            <person name="Nishida H."/>
            <person name="Matsumoto T."/>
            <person name="Kondo S."/>
            <person name="Hamamoto M."/>
            <person name="Yoshikawa H."/>
        </authorList>
    </citation>
    <scope>NUCLEOTIDE SEQUENCE [LARGE SCALE GENOMIC DNA]</scope>
    <source>
        <strain evidence="4 5">NRRL Y-17804</strain>
    </source>
</reference>
<dbReference type="GO" id="GO:0004806">
    <property type="term" value="F:triacylglycerol lipase activity"/>
    <property type="evidence" value="ECO:0007669"/>
    <property type="project" value="TreeGrafter"/>
</dbReference>